<gene>
    <name evidence="4" type="ORF">ACFPJ6_14075</name>
</gene>
<dbReference type="RefSeq" id="WP_340271023.1">
    <property type="nucleotide sequence ID" value="NZ_JBBEOG010000009.1"/>
</dbReference>
<dbReference type="PANTHER" id="PTHR12526">
    <property type="entry name" value="GLYCOSYLTRANSFERASE"/>
    <property type="match status" value="1"/>
</dbReference>
<proteinExistence type="predicted"/>
<dbReference type="Gene3D" id="3.40.50.2000">
    <property type="entry name" value="Glycogen Phosphorylase B"/>
    <property type="match status" value="2"/>
</dbReference>
<organism evidence="4 5">
    <name type="scientific">Aquipuribacter nitratireducens</name>
    <dbReference type="NCBI Taxonomy" id="650104"/>
    <lineage>
        <taxon>Bacteria</taxon>
        <taxon>Bacillati</taxon>
        <taxon>Actinomycetota</taxon>
        <taxon>Actinomycetes</taxon>
        <taxon>Micrococcales</taxon>
        <taxon>Intrasporangiaceae</taxon>
        <taxon>Aquipuribacter</taxon>
    </lineage>
</organism>
<dbReference type="GO" id="GO:0016757">
    <property type="term" value="F:glycosyltransferase activity"/>
    <property type="evidence" value="ECO:0007669"/>
    <property type="project" value="UniProtKB-KW"/>
</dbReference>
<name>A0ABW0GPL9_9MICO</name>
<evidence type="ECO:0000259" key="3">
    <source>
        <dbReference type="Pfam" id="PF13439"/>
    </source>
</evidence>
<dbReference type="InterPro" id="IPR028098">
    <property type="entry name" value="Glyco_trans_4-like_N"/>
</dbReference>
<accession>A0ABW0GPL9</accession>
<dbReference type="Pfam" id="PF13439">
    <property type="entry name" value="Glyco_transf_4"/>
    <property type="match status" value="1"/>
</dbReference>
<dbReference type="Proteomes" id="UP001596122">
    <property type="component" value="Unassembled WGS sequence"/>
</dbReference>
<evidence type="ECO:0000256" key="2">
    <source>
        <dbReference type="ARBA" id="ARBA00022679"/>
    </source>
</evidence>
<evidence type="ECO:0000313" key="4">
    <source>
        <dbReference type="EMBL" id="MFC5381908.1"/>
    </source>
</evidence>
<comment type="caution">
    <text evidence="4">The sequence shown here is derived from an EMBL/GenBank/DDBJ whole genome shotgun (WGS) entry which is preliminary data.</text>
</comment>
<dbReference type="Pfam" id="PF13692">
    <property type="entry name" value="Glyco_trans_1_4"/>
    <property type="match status" value="1"/>
</dbReference>
<keyword evidence="1 4" id="KW-0328">Glycosyltransferase</keyword>
<evidence type="ECO:0000256" key="1">
    <source>
        <dbReference type="ARBA" id="ARBA00022676"/>
    </source>
</evidence>
<reference evidence="5" key="1">
    <citation type="journal article" date="2019" name="Int. J. Syst. Evol. Microbiol.">
        <title>The Global Catalogue of Microorganisms (GCM) 10K type strain sequencing project: providing services to taxonomists for standard genome sequencing and annotation.</title>
        <authorList>
            <consortium name="The Broad Institute Genomics Platform"/>
            <consortium name="The Broad Institute Genome Sequencing Center for Infectious Disease"/>
            <person name="Wu L."/>
            <person name="Ma J."/>
        </authorList>
    </citation>
    <scope>NUCLEOTIDE SEQUENCE [LARGE SCALE GENOMIC DNA]</scope>
    <source>
        <strain evidence="5">CCUG 43114</strain>
    </source>
</reference>
<dbReference type="SUPFAM" id="SSF53756">
    <property type="entry name" value="UDP-Glycosyltransferase/glycogen phosphorylase"/>
    <property type="match status" value="1"/>
</dbReference>
<feature type="domain" description="Glycosyltransferase subfamily 4-like N-terminal" evidence="3">
    <location>
        <begin position="21"/>
        <end position="184"/>
    </location>
</feature>
<keyword evidence="2 4" id="KW-0808">Transferase</keyword>
<dbReference type="EC" id="2.4.-.-" evidence="4"/>
<dbReference type="PANTHER" id="PTHR12526:SF510">
    <property type="entry name" value="D-INOSITOL 3-PHOSPHATE GLYCOSYLTRANSFERASE"/>
    <property type="match status" value="1"/>
</dbReference>
<keyword evidence="5" id="KW-1185">Reference proteome</keyword>
<evidence type="ECO:0000313" key="5">
    <source>
        <dbReference type="Proteomes" id="UP001596122"/>
    </source>
</evidence>
<sequence>MPQRSGPATVLVAHPGGELYGSDRVLAESVAGLREAGLDVVVALAGPGPLVARLEALGARVTVCRTPVLRKQYLSLVGLLRLARSTAAGLRPSWALLRATRPVAVLVNTVTVPLWIVLARLLRVPVVCHVHEAERSARPLLRRLLALPLLGARRVVTNSRFSEGVLLDAVPSLASRTQVVPNGVEGPSACVPPRASPDGEVRLLYLGRLSPRKGPDVAVAAVAALRDRGVPARLDVVGAVFPGYEWFEQELRDQVRALGLTDRVALHGFRPDVWPWLAGCDVLLVPSRTDEPFGNTAVEGALAARPVVASRTSGLLEATSGLRAARTVAPDDPDAVADAVVAIRDAWAHVRDDALADRAYAADRYSPTAYRRRVADVVAGVVSDVAPGVVRGSRP</sequence>
<protein>
    <submittedName>
        <fullName evidence="4">Glycosyltransferase</fullName>
        <ecNumber evidence="4">2.4.-.-</ecNumber>
    </submittedName>
</protein>
<dbReference type="EMBL" id="JBHSLD010000013">
    <property type="protein sequence ID" value="MFC5381908.1"/>
    <property type="molecule type" value="Genomic_DNA"/>
</dbReference>